<dbReference type="GO" id="GO:0016020">
    <property type="term" value="C:membrane"/>
    <property type="evidence" value="ECO:0007669"/>
    <property type="project" value="UniProtKB-SubCell"/>
</dbReference>
<feature type="transmembrane region" description="Helical" evidence="5">
    <location>
        <begin position="48"/>
        <end position="65"/>
    </location>
</feature>
<name>A0A9X4KSZ4_9BACL</name>
<dbReference type="Gene3D" id="1.10.3720.10">
    <property type="entry name" value="MetI-like"/>
    <property type="match status" value="1"/>
</dbReference>
<proteinExistence type="predicted"/>
<comment type="caution">
    <text evidence="6">The sequence shown here is derived from an EMBL/GenBank/DDBJ whole genome shotgun (WGS) entry which is preliminary data.</text>
</comment>
<keyword evidence="4 5" id="KW-0472">Membrane</keyword>
<dbReference type="InterPro" id="IPR035906">
    <property type="entry name" value="MetI-like_sf"/>
</dbReference>
<sequence>MKLTRGESAFATTNYIVLTLLTLVIVLPFWYVITVSITPYSEFSAKDGMVLFPTSFSFEYYAYLLKKRLANLPRLRQYDPQYGRGRAARPVPDDDRRLRACREKAAGP</sequence>
<evidence type="ECO:0000313" key="7">
    <source>
        <dbReference type="Proteomes" id="UP001153404"/>
    </source>
</evidence>
<organism evidence="6 7">
    <name type="scientific">Cohnella rhizosphaerae</name>
    <dbReference type="NCBI Taxonomy" id="1457232"/>
    <lineage>
        <taxon>Bacteria</taxon>
        <taxon>Bacillati</taxon>
        <taxon>Bacillota</taxon>
        <taxon>Bacilli</taxon>
        <taxon>Bacillales</taxon>
        <taxon>Paenibacillaceae</taxon>
        <taxon>Cohnella</taxon>
    </lineage>
</organism>
<keyword evidence="7" id="KW-1185">Reference proteome</keyword>
<dbReference type="Proteomes" id="UP001153404">
    <property type="component" value="Unassembled WGS sequence"/>
</dbReference>
<gene>
    <name evidence="6" type="ORF">OMP40_12025</name>
</gene>
<evidence type="ECO:0000256" key="5">
    <source>
        <dbReference type="SAM" id="Phobius"/>
    </source>
</evidence>
<evidence type="ECO:0000256" key="3">
    <source>
        <dbReference type="ARBA" id="ARBA00022989"/>
    </source>
</evidence>
<dbReference type="SUPFAM" id="SSF161098">
    <property type="entry name" value="MetI-like"/>
    <property type="match status" value="1"/>
</dbReference>
<dbReference type="AlphaFoldDB" id="A0A9X4KSZ4"/>
<evidence type="ECO:0000256" key="1">
    <source>
        <dbReference type="ARBA" id="ARBA00004141"/>
    </source>
</evidence>
<feature type="transmembrane region" description="Helical" evidence="5">
    <location>
        <begin position="12"/>
        <end position="33"/>
    </location>
</feature>
<comment type="subcellular location">
    <subcellularLocation>
        <location evidence="1">Membrane</location>
        <topology evidence="1">Multi-pass membrane protein</topology>
    </subcellularLocation>
</comment>
<keyword evidence="3 5" id="KW-1133">Transmembrane helix</keyword>
<dbReference type="EMBL" id="JAPDIA010000003">
    <property type="protein sequence ID" value="MDG0809993.1"/>
    <property type="molecule type" value="Genomic_DNA"/>
</dbReference>
<protein>
    <recommendedName>
        <fullName evidence="8">Carbohydrate ABC transporter permease</fullName>
    </recommendedName>
</protein>
<reference evidence="6" key="1">
    <citation type="submission" date="2022-10" db="EMBL/GenBank/DDBJ databases">
        <title>Comparative genomic analysis of Cohnella hashimotonis sp. nov., isolated from the International Space Station.</title>
        <authorList>
            <person name="Simpson A."/>
            <person name="Venkateswaran K."/>
        </authorList>
    </citation>
    <scope>NUCLEOTIDE SEQUENCE</scope>
    <source>
        <strain evidence="6">DSM 28161</strain>
    </source>
</reference>
<evidence type="ECO:0000256" key="4">
    <source>
        <dbReference type="ARBA" id="ARBA00023136"/>
    </source>
</evidence>
<dbReference type="RefSeq" id="WP_277531594.1">
    <property type="nucleotide sequence ID" value="NZ_JAPDIA010000003.1"/>
</dbReference>
<evidence type="ECO:0000313" key="6">
    <source>
        <dbReference type="EMBL" id="MDG0809993.1"/>
    </source>
</evidence>
<evidence type="ECO:0000256" key="2">
    <source>
        <dbReference type="ARBA" id="ARBA00022692"/>
    </source>
</evidence>
<evidence type="ECO:0008006" key="8">
    <source>
        <dbReference type="Google" id="ProtNLM"/>
    </source>
</evidence>
<keyword evidence="2 5" id="KW-0812">Transmembrane</keyword>
<accession>A0A9X4KSZ4</accession>